<dbReference type="EMBL" id="BMAO01020762">
    <property type="protein sequence ID" value="GFQ69641.1"/>
    <property type="molecule type" value="Genomic_DNA"/>
</dbReference>
<name>A0A8X6F4R8_TRICU</name>
<accession>A0A8X6F4R8</accession>
<sequence>MITKRCPEKVNFRMTLSNGQAYTCLERLRDIPVERDGKTSDGVETGVAVKTMAFHVDAFGCIFRRNVSKHQSYFKRNFFLK</sequence>
<dbReference type="Proteomes" id="UP000887116">
    <property type="component" value="Unassembled WGS sequence"/>
</dbReference>
<gene>
    <name evidence="1" type="ORF">TNCT_643621</name>
</gene>
<keyword evidence="2" id="KW-1185">Reference proteome</keyword>
<organism evidence="1 2">
    <name type="scientific">Trichonephila clavata</name>
    <name type="common">Joro spider</name>
    <name type="synonym">Nephila clavata</name>
    <dbReference type="NCBI Taxonomy" id="2740835"/>
    <lineage>
        <taxon>Eukaryota</taxon>
        <taxon>Metazoa</taxon>
        <taxon>Ecdysozoa</taxon>
        <taxon>Arthropoda</taxon>
        <taxon>Chelicerata</taxon>
        <taxon>Arachnida</taxon>
        <taxon>Araneae</taxon>
        <taxon>Araneomorphae</taxon>
        <taxon>Entelegynae</taxon>
        <taxon>Araneoidea</taxon>
        <taxon>Nephilidae</taxon>
        <taxon>Trichonephila</taxon>
    </lineage>
</organism>
<protein>
    <submittedName>
        <fullName evidence="1">Uncharacterized protein</fullName>
    </submittedName>
</protein>
<evidence type="ECO:0000313" key="2">
    <source>
        <dbReference type="Proteomes" id="UP000887116"/>
    </source>
</evidence>
<evidence type="ECO:0000313" key="1">
    <source>
        <dbReference type="EMBL" id="GFQ69641.1"/>
    </source>
</evidence>
<reference evidence="1" key="1">
    <citation type="submission" date="2020-07" db="EMBL/GenBank/DDBJ databases">
        <title>Multicomponent nature underlies the extraordinary mechanical properties of spider dragline silk.</title>
        <authorList>
            <person name="Kono N."/>
            <person name="Nakamura H."/>
            <person name="Mori M."/>
            <person name="Yoshida Y."/>
            <person name="Ohtoshi R."/>
            <person name="Malay A.D."/>
            <person name="Moran D.A.P."/>
            <person name="Tomita M."/>
            <person name="Numata K."/>
            <person name="Arakawa K."/>
        </authorList>
    </citation>
    <scope>NUCLEOTIDE SEQUENCE</scope>
</reference>
<dbReference type="AlphaFoldDB" id="A0A8X6F4R8"/>
<comment type="caution">
    <text evidence="1">The sequence shown here is derived from an EMBL/GenBank/DDBJ whole genome shotgun (WGS) entry which is preliminary data.</text>
</comment>
<proteinExistence type="predicted"/>